<feature type="signal peptide" evidence="1">
    <location>
        <begin position="1"/>
        <end position="17"/>
    </location>
</feature>
<dbReference type="AlphaFoldDB" id="A0A7L5BX88"/>
<proteinExistence type="predicted"/>
<dbReference type="Pfam" id="PF06707">
    <property type="entry name" value="DUF1194"/>
    <property type="match status" value="1"/>
</dbReference>
<reference evidence="2 3" key="1">
    <citation type="submission" date="2020-02" db="EMBL/GenBank/DDBJ databases">
        <title>complete genome sequence of Rhodobacteraceae bacterium.</title>
        <authorList>
            <person name="Park J."/>
            <person name="Kim Y.-S."/>
            <person name="Kim K.-H."/>
        </authorList>
    </citation>
    <scope>NUCLEOTIDE SEQUENCE [LARGE SCALE GENOMIC DNA]</scope>
    <source>
        <strain evidence="2 3">RR4-56</strain>
    </source>
</reference>
<dbReference type="Gene3D" id="3.40.50.410">
    <property type="entry name" value="von Willebrand factor, type A domain"/>
    <property type="match status" value="1"/>
</dbReference>
<keyword evidence="3" id="KW-1185">Reference proteome</keyword>
<name>A0A7L5BX88_9RHOB</name>
<dbReference type="CDD" id="cd00198">
    <property type="entry name" value="vWFA"/>
    <property type="match status" value="1"/>
</dbReference>
<gene>
    <name evidence="2" type="ORF">G5B40_13235</name>
</gene>
<organism evidence="2 3">
    <name type="scientific">Pikeienuella piscinae</name>
    <dbReference type="NCBI Taxonomy" id="2748098"/>
    <lineage>
        <taxon>Bacteria</taxon>
        <taxon>Pseudomonadati</taxon>
        <taxon>Pseudomonadota</taxon>
        <taxon>Alphaproteobacteria</taxon>
        <taxon>Rhodobacterales</taxon>
        <taxon>Paracoccaceae</taxon>
        <taxon>Pikeienuella</taxon>
    </lineage>
</organism>
<dbReference type="Proteomes" id="UP000503336">
    <property type="component" value="Chromosome"/>
</dbReference>
<dbReference type="InterPro" id="IPR036465">
    <property type="entry name" value="vWFA_dom_sf"/>
</dbReference>
<evidence type="ECO:0000313" key="2">
    <source>
        <dbReference type="EMBL" id="QIE56342.1"/>
    </source>
</evidence>
<feature type="chain" id="PRO_5029715150" evidence="1">
    <location>
        <begin position="18"/>
        <end position="264"/>
    </location>
</feature>
<keyword evidence="1" id="KW-0732">Signal</keyword>
<evidence type="ECO:0000256" key="1">
    <source>
        <dbReference type="SAM" id="SignalP"/>
    </source>
</evidence>
<dbReference type="RefSeq" id="WP_165099455.1">
    <property type="nucleotide sequence ID" value="NZ_CP049056.1"/>
</dbReference>
<evidence type="ECO:0000313" key="3">
    <source>
        <dbReference type="Proteomes" id="UP000503336"/>
    </source>
</evidence>
<dbReference type="EMBL" id="CP049056">
    <property type="protein sequence ID" value="QIE56342.1"/>
    <property type="molecule type" value="Genomic_DNA"/>
</dbReference>
<accession>A0A7L5BX88</accession>
<protein>
    <submittedName>
        <fullName evidence="2">DUF1194 domain-containing protein</fullName>
    </submittedName>
</protein>
<sequence length="264" mass="29237">MRALVIPFLLCAGQVAAADIEVDVELVLAVDVSRSMTARELEIQRRGYAEALASQEVIRAIEDGLHGRIALTYMEWAGEHSQRFVVDWTLIENRVDAETFAARISAHFDGALRRTSISGAIDRATASFENNGFAGLRRVIDISGDGPNNQGRPAPDARDAALARGVAINGLPLMTREGMGSQWNLETLDEYYRRCVTGGPTSFVIPVLEWRNFPAAVRRKLVLELVDRRGATVPAQFTDNRAAPYDCLVGERIWERLRDGWNSP</sequence>
<dbReference type="SUPFAM" id="SSF53300">
    <property type="entry name" value="vWA-like"/>
    <property type="match status" value="1"/>
</dbReference>
<dbReference type="KEGG" id="hdh:G5B40_13235"/>
<dbReference type="InterPro" id="IPR010607">
    <property type="entry name" value="DUF1194"/>
</dbReference>